<dbReference type="Pfam" id="PF00651">
    <property type="entry name" value="BTB"/>
    <property type="match status" value="1"/>
</dbReference>
<evidence type="ECO:0000313" key="2">
    <source>
        <dbReference type="EMBL" id="KLU91068.1"/>
    </source>
</evidence>
<dbReference type="Gene3D" id="3.30.710.10">
    <property type="entry name" value="Potassium Channel Kv1.1, Chain A"/>
    <property type="match status" value="1"/>
</dbReference>
<organism evidence="3 4">
    <name type="scientific">Magnaporthiopsis poae (strain ATCC 64411 / 73-15)</name>
    <name type="common">Kentucky bluegrass fungus</name>
    <name type="synonym">Magnaporthe poae</name>
    <dbReference type="NCBI Taxonomy" id="644358"/>
    <lineage>
        <taxon>Eukaryota</taxon>
        <taxon>Fungi</taxon>
        <taxon>Dikarya</taxon>
        <taxon>Ascomycota</taxon>
        <taxon>Pezizomycotina</taxon>
        <taxon>Sordariomycetes</taxon>
        <taxon>Sordariomycetidae</taxon>
        <taxon>Magnaporthales</taxon>
        <taxon>Magnaporthaceae</taxon>
        <taxon>Magnaporthiopsis</taxon>
    </lineage>
</organism>
<dbReference type="SMART" id="SM00225">
    <property type="entry name" value="BTB"/>
    <property type="match status" value="1"/>
</dbReference>
<accession>A0A0C4EAC5</accession>
<dbReference type="OrthoDB" id="1022638at2759"/>
<dbReference type="PANTHER" id="PTHR47843:SF5">
    <property type="entry name" value="BTB_POZ DOMAIN PROTEIN"/>
    <property type="match status" value="1"/>
</dbReference>
<evidence type="ECO:0000259" key="1">
    <source>
        <dbReference type="PROSITE" id="PS50097"/>
    </source>
</evidence>
<dbReference type="PROSITE" id="PS50097">
    <property type="entry name" value="BTB"/>
    <property type="match status" value="1"/>
</dbReference>
<proteinExistence type="predicted"/>
<dbReference type="EnsemblFungi" id="MAPG_09591T0">
    <property type="protein sequence ID" value="MAPG_09591T0"/>
    <property type="gene ID" value="MAPG_09591"/>
</dbReference>
<reference evidence="4" key="1">
    <citation type="submission" date="2010-05" db="EMBL/GenBank/DDBJ databases">
        <title>The genome sequence of Magnaporthe poae strain ATCC 64411.</title>
        <authorList>
            <person name="Ma L.-J."/>
            <person name="Dead R."/>
            <person name="Young S."/>
            <person name="Zeng Q."/>
            <person name="Koehrsen M."/>
            <person name="Alvarado L."/>
            <person name="Berlin A."/>
            <person name="Chapman S.B."/>
            <person name="Chen Z."/>
            <person name="Freedman E."/>
            <person name="Gellesch M."/>
            <person name="Goldberg J."/>
            <person name="Griggs A."/>
            <person name="Gujja S."/>
            <person name="Heilman E.R."/>
            <person name="Heiman D."/>
            <person name="Hepburn T."/>
            <person name="Howarth C."/>
            <person name="Jen D."/>
            <person name="Larson L."/>
            <person name="Mehta T."/>
            <person name="Neiman D."/>
            <person name="Pearson M."/>
            <person name="Roberts A."/>
            <person name="Saif S."/>
            <person name="Shea T."/>
            <person name="Shenoy N."/>
            <person name="Sisk P."/>
            <person name="Stolte C."/>
            <person name="Sykes S."/>
            <person name="Walk T."/>
            <person name="White J."/>
            <person name="Yandava C."/>
            <person name="Haas B."/>
            <person name="Nusbaum C."/>
            <person name="Birren B."/>
        </authorList>
    </citation>
    <scope>NUCLEOTIDE SEQUENCE [LARGE SCALE GENOMIC DNA]</scope>
    <source>
        <strain evidence="4">ATCC 64411 / 73-15</strain>
    </source>
</reference>
<dbReference type="EMBL" id="GL876976">
    <property type="protein sequence ID" value="KLU91068.1"/>
    <property type="molecule type" value="Genomic_DNA"/>
</dbReference>
<dbReference type="Proteomes" id="UP000011715">
    <property type="component" value="Unassembled WGS sequence"/>
</dbReference>
<dbReference type="AlphaFoldDB" id="A0A0C4EAC5"/>
<dbReference type="CDD" id="cd18186">
    <property type="entry name" value="BTB_POZ_ZBTB_KLHL-like"/>
    <property type="match status" value="1"/>
</dbReference>
<gene>
    <name evidence="2" type="ORF">MAPG_09591</name>
</gene>
<dbReference type="PANTHER" id="PTHR47843">
    <property type="entry name" value="BTB DOMAIN-CONTAINING PROTEIN-RELATED"/>
    <property type="match status" value="1"/>
</dbReference>
<reference evidence="2" key="2">
    <citation type="submission" date="2010-05" db="EMBL/GenBank/DDBJ databases">
        <title>The Genome Sequence of Magnaporthe poae strain ATCC 64411.</title>
        <authorList>
            <consortium name="The Broad Institute Genome Sequencing Platform"/>
            <consortium name="Broad Institute Genome Sequencing Center for Infectious Disease"/>
            <person name="Ma L.-J."/>
            <person name="Dead R."/>
            <person name="Young S."/>
            <person name="Zeng Q."/>
            <person name="Koehrsen M."/>
            <person name="Alvarado L."/>
            <person name="Berlin A."/>
            <person name="Chapman S.B."/>
            <person name="Chen Z."/>
            <person name="Freedman E."/>
            <person name="Gellesch M."/>
            <person name="Goldberg J."/>
            <person name="Griggs A."/>
            <person name="Gujja S."/>
            <person name="Heilman E.R."/>
            <person name="Heiman D."/>
            <person name="Hepburn T."/>
            <person name="Howarth C."/>
            <person name="Jen D."/>
            <person name="Larson L."/>
            <person name="Mehta T."/>
            <person name="Neiman D."/>
            <person name="Pearson M."/>
            <person name="Roberts A."/>
            <person name="Saif S."/>
            <person name="Shea T."/>
            <person name="Shenoy N."/>
            <person name="Sisk P."/>
            <person name="Stolte C."/>
            <person name="Sykes S."/>
            <person name="Walk T."/>
            <person name="White J."/>
            <person name="Yandava C."/>
            <person name="Haas B."/>
            <person name="Nusbaum C."/>
            <person name="Birren B."/>
        </authorList>
    </citation>
    <scope>NUCLEOTIDE SEQUENCE</scope>
    <source>
        <strain evidence="2">ATCC 64411</strain>
    </source>
</reference>
<evidence type="ECO:0000313" key="3">
    <source>
        <dbReference type="EnsemblFungi" id="MAPG_09591T0"/>
    </source>
</evidence>
<reference evidence="3" key="4">
    <citation type="journal article" date="2015" name="G3 (Bethesda)">
        <title>Genome sequences of three phytopathogenic species of the Magnaporthaceae family of fungi.</title>
        <authorList>
            <person name="Okagaki L.H."/>
            <person name="Nunes C.C."/>
            <person name="Sailsbery J."/>
            <person name="Clay B."/>
            <person name="Brown D."/>
            <person name="John T."/>
            <person name="Oh Y."/>
            <person name="Young N."/>
            <person name="Fitzgerald M."/>
            <person name="Haas B.J."/>
            <person name="Zeng Q."/>
            <person name="Young S."/>
            <person name="Adiconis X."/>
            <person name="Fan L."/>
            <person name="Levin J.Z."/>
            <person name="Mitchell T.K."/>
            <person name="Okubara P.A."/>
            <person name="Farman M.L."/>
            <person name="Kohn L.M."/>
            <person name="Birren B."/>
            <person name="Ma L.-J."/>
            <person name="Dean R.A."/>
        </authorList>
    </citation>
    <scope>NUCLEOTIDE SEQUENCE</scope>
    <source>
        <strain evidence="3">ATCC 64411 / 73-15</strain>
    </source>
</reference>
<sequence length="207" mass="23936">MAESPPAPSFRHMLESGKYSDLTLLCDETSFRVHRVIMCAHSPWFERMCGDDLEGPRMVHINISGDPTFLSNVIEFAYTGKYVIASGPLGEPDQVSAMMSHANIFFLAKKFGMEALKIESSKNYQQAAGGTQDDAARYWSTIWDLVYRVYESRDMSGSEDRFLRDGLCRFLHNHRRDKELWARMQEFFEDHGQLAIDLLNYWNKEED</sequence>
<dbReference type="SUPFAM" id="SSF54695">
    <property type="entry name" value="POZ domain"/>
    <property type="match status" value="1"/>
</dbReference>
<keyword evidence="4" id="KW-1185">Reference proteome</keyword>
<feature type="domain" description="BTB" evidence="1">
    <location>
        <begin position="20"/>
        <end position="86"/>
    </location>
</feature>
<protein>
    <recommendedName>
        <fullName evidence="1">BTB domain-containing protein</fullName>
    </recommendedName>
</protein>
<reference evidence="2" key="3">
    <citation type="submission" date="2011-03" db="EMBL/GenBank/DDBJ databases">
        <title>Annotation of Magnaporthe poae ATCC 64411.</title>
        <authorList>
            <person name="Ma L.-J."/>
            <person name="Dead R."/>
            <person name="Young S.K."/>
            <person name="Zeng Q."/>
            <person name="Gargeya S."/>
            <person name="Fitzgerald M."/>
            <person name="Haas B."/>
            <person name="Abouelleil A."/>
            <person name="Alvarado L."/>
            <person name="Arachchi H.M."/>
            <person name="Berlin A."/>
            <person name="Brown A."/>
            <person name="Chapman S.B."/>
            <person name="Chen Z."/>
            <person name="Dunbar C."/>
            <person name="Freedman E."/>
            <person name="Gearin G."/>
            <person name="Gellesch M."/>
            <person name="Goldberg J."/>
            <person name="Griggs A."/>
            <person name="Gujja S."/>
            <person name="Heiman D."/>
            <person name="Howarth C."/>
            <person name="Larson L."/>
            <person name="Lui A."/>
            <person name="MacDonald P.J.P."/>
            <person name="Mehta T."/>
            <person name="Montmayeur A."/>
            <person name="Murphy C."/>
            <person name="Neiman D."/>
            <person name="Pearson M."/>
            <person name="Priest M."/>
            <person name="Roberts A."/>
            <person name="Saif S."/>
            <person name="Shea T."/>
            <person name="Shenoy N."/>
            <person name="Sisk P."/>
            <person name="Stolte C."/>
            <person name="Sykes S."/>
            <person name="Yandava C."/>
            <person name="Wortman J."/>
            <person name="Nusbaum C."/>
            <person name="Birren B."/>
        </authorList>
    </citation>
    <scope>NUCLEOTIDE SEQUENCE</scope>
    <source>
        <strain evidence="2">ATCC 64411</strain>
    </source>
</reference>
<name>A0A0C4EAC5_MAGP6</name>
<dbReference type="VEuPathDB" id="FungiDB:MAPG_09591"/>
<dbReference type="eggNOG" id="ENOG502RN7E">
    <property type="taxonomic scope" value="Eukaryota"/>
</dbReference>
<dbReference type="EMBL" id="ADBL01002451">
    <property type="status" value="NOT_ANNOTATED_CDS"/>
    <property type="molecule type" value="Genomic_DNA"/>
</dbReference>
<reference evidence="3" key="5">
    <citation type="submission" date="2015-06" db="UniProtKB">
        <authorList>
            <consortium name="EnsemblFungi"/>
        </authorList>
    </citation>
    <scope>IDENTIFICATION</scope>
    <source>
        <strain evidence="3">ATCC 64411</strain>
    </source>
</reference>
<dbReference type="InterPro" id="IPR011333">
    <property type="entry name" value="SKP1/BTB/POZ_sf"/>
</dbReference>
<dbReference type="InterPro" id="IPR000210">
    <property type="entry name" value="BTB/POZ_dom"/>
</dbReference>
<evidence type="ECO:0000313" key="4">
    <source>
        <dbReference type="Proteomes" id="UP000011715"/>
    </source>
</evidence>